<evidence type="ECO:0000313" key="3">
    <source>
        <dbReference type="Proteomes" id="UP000011058"/>
    </source>
</evidence>
<gene>
    <name evidence="2" type="ORF">FAES_pFAES01054</name>
</gene>
<dbReference type="eggNOG" id="ENOG5032U0F">
    <property type="taxonomic scope" value="Bacteria"/>
</dbReference>
<feature type="chain" id="PRO_5003630775" description="Outer membrane protein beta-barrel domain-containing protein" evidence="1">
    <location>
        <begin position="20"/>
        <end position="189"/>
    </location>
</feature>
<organism evidence="2 3">
    <name type="scientific">Fibrella aestuarina BUZ 2</name>
    <dbReference type="NCBI Taxonomy" id="1166018"/>
    <lineage>
        <taxon>Bacteria</taxon>
        <taxon>Pseudomonadati</taxon>
        <taxon>Bacteroidota</taxon>
        <taxon>Cytophagia</taxon>
        <taxon>Cytophagales</taxon>
        <taxon>Spirosomataceae</taxon>
        <taxon>Fibrella</taxon>
    </lineage>
</organism>
<dbReference type="AlphaFoldDB" id="I0KHE5"/>
<sequence length="189" mass="21554">MKNYCIFVFVLTGFSITSACGQSHLKGQRFFDVQAGVADGPWAKHNDIGWLGTFSTGRYNRQYNAWKVSVSYVQKTVRGEDSLSTGTVRQFAVGWGYEFNLWRNAFRTRFVRGSVQPLLLYETTPTRPAQMMADSLCSTMPTTSRWLLGVDAGIDFELSPVVVSLRQRWQPKSTLQPFHTLISVGWRWH</sequence>
<proteinExistence type="predicted"/>
<dbReference type="OrthoDB" id="1078465at2"/>
<keyword evidence="1" id="KW-0732">Signal</keyword>
<accession>I0KHE5</accession>
<evidence type="ECO:0000313" key="2">
    <source>
        <dbReference type="EMBL" id="CCH03548.1"/>
    </source>
</evidence>
<evidence type="ECO:0000256" key="1">
    <source>
        <dbReference type="SAM" id="SignalP"/>
    </source>
</evidence>
<reference evidence="2 3" key="1">
    <citation type="journal article" date="2012" name="J. Bacteriol.">
        <title>Genome Sequence of Fibrella aestuarina BUZ 2T, a Filamentous Marine Bacterium.</title>
        <authorList>
            <person name="Filippini M."/>
            <person name="Qi W."/>
            <person name="Blom J."/>
            <person name="Goesmann A."/>
            <person name="Smits T.H."/>
            <person name="Bagheri H.C."/>
        </authorList>
    </citation>
    <scope>NUCLEOTIDE SEQUENCE [LARGE SCALE GENOMIC DNA]</scope>
    <source>
        <strain evidence="3">BUZ 2T</strain>
        <plasmid evidence="2 3">pFAES01</plasmid>
    </source>
</reference>
<keyword evidence="2" id="KW-0614">Plasmid</keyword>
<dbReference type="PROSITE" id="PS51257">
    <property type="entry name" value="PROKAR_LIPOPROTEIN"/>
    <property type="match status" value="1"/>
</dbReference>
<dbReference type="Proteomes" id="UP000011058">
    <property type="component" value="Plasmid pFAES01"/>
</dbReference>
<evidence type="ECO:0008006" key="4">
    <source>
        <dbReference type="Google" id="ProtNLM"/>
    </source>
</evidence>
<dbReference type="HOGENOM" id="CLU_1432597_0_0_10"/>
<dbReference type="KEGG" id="fae:FAES_pFAES01054"/>
<dbReference type="EMBL" id="HE796684">
    <property type="protein sequence ID" value="CCH03548.1"/>
    <property type="molecule type" value="Genomic_DNA"/>
</dbReference>
<name>I0KHE5_9BACT</name>
<keyword evidence="3" id="KW-1185">Reference proteome</keyword>
<dbReference type="RefSeq" id="WP_015056728.1">
    <property type="nucleotide sequence ID" value="NC_019012.1"/>
</dbReference>
<dbReference type="Pfam" id="PF10626">
    <property type="entry name" value="TraO"/>
    <property type="match status" value="1"/>
</dbReference>
<feature type="signal peptide" evidence="1">
    <location>
        <begin position="1"/>
        <end position="19"/>
    </location>
</feature>
<protein>
    <recommendedName>
        <fullName evidence="4">Outer membrane protein beta-barrel domain-containing protein</fullName>
    </recommendedName>
</protein>
<geneLocation type="plasmid" evidence="2 3">
    <name>pFAES01</name>
</geneLocation>
<dbReference type="InterPro" id="IPR018899">
    <property type="entry name" value="Conjug_transposon_Tra0"/>
</dbReference>